<organism evidence="2 3">
    <name type="scientific">Symbiodinium microadriaticum</name>
    <name type="common">Dinoflagellate</name>
    <name type="synonym">Zooxanthella microadriatica</name>
    <dbReference type="NCBI Taxonomy" id="2951"/>
    <lineage>
        <taxon>Eukaryota</taxon>
        <taxon>Sar</taxon>
        <taxon>Alveolata</taxon>
        <taxon>Dinophyceae</taxon>
        <taxon>Suessiales</taxon>
        <taxon>Symbiodiniaceae</taxon>
        <taxon>Symbiodinium</taxon>
    </lineage>
</organism>
<keyword evidence="3" id="KW-1185">Reference proteome</keyword>
<name>A0A1Q9DVP5_SYMMI</name>
<feature type="compositionally biased region" description="Polar residues" evidence="1">
    <location>
        <begin position="185"/>
        <end position="197"/>
    </location>
</feature>
<evidence type="ECO:0000256" key="1">
    <source>
        <dbReference type="SAM" id="MobiDB-lite"/>
    </source>
</evidence>
<feature type="region of interest" description="Disordered" evidence="1">
    <location>
        <begin position="506"/>
        <end position="529"/>
    </location>
</feature>
<feature type="region of interest" description="Disordered" evidence="1">
    <location>
        <begin position="117"/>
        <end position="229"/>
    </location>
</feature>
<dbReference type="AlphaFoldDB" id="A0A1Q9DVP5"/>
<comment type="caution">
    <text evidence="2">The sequence shown here is derived from an EMBL/GenBank/DDBJ whole genome shotgun (WGS) entry which is preliminary data.</text>
</comment>
<reference evidence="2 3" key="1">
    <citation type="submission" date="2016-02" db="EMBL/GenBank/DDBJ databases">
        <title>Genome analysis of coral dinoflagellate symbionts highlights evolutionary adaptations to a symbiotic lifestyle.</title>
        <authorList>
            <person name="Aranda M."/>
            <person name="Li Y."/>
            <person name="Liew Y.J."/>
            <person name="Baumgarten S."/>
            <person name="Simakov O."/>
            <person name="Wilson M."/>
            <person name="Piel J."/>
            <person name="Ashoor H."/>
            <person name="Bougouffa S."/>
            <person name="Bajic V.B."/>
            <person name="Ryu T."/>
            <person name="Ravasi T."/>
            <person name="Bayer T."/>
            <person name="Micklem G."/>
            <person name="Kim H."/>
            <person name="Bhak J."/>
            <person name="Lajeunesse T.C."/>
            <person name="Voolstra C.R."/>
        </authorList>
    </citation>
    <scope>NUCLEOTIDE SEQUENCE [LARGE SCALE GENOMIC DNA]</scope>
    <source>
        <strain evidence="2 3">CCMP2467</strain>
    </source>
</reference>
<evidence type="ECO:0000313" key="2">
    <source>
        <dbReference type="EMBL" id="OLP99255.1"/>
    </source>
</evidence>
<gene>
    <name evidence="2" type="ORF">AK812_SmicGene18226</name>
</gene>
<protein>
    <submittedName>
        <fullName evidence="2">Uncharacterized protein</fullName>
    </submittedName>
</protein>
<feature type="compositionally biased region" description="Pro residues" evidence="1">
    <location>
        <begin position="164"/>
        <end position="184"/>
    </location>
</feature>
<evidence type="ECO:0000313" key="3">
    <source>
        <dbReference type="Proteomes" id="UP000186817"/>
    </source>
</evidence>
<feature type="region of interest" description="Disordered" evidence="1">
    <location>
        <begin position="404"/>
        <end position="480"/>
    </location>
</feature>
<dbReference type="EMBL" id="LSRX01000370">
    <property type="protein sequence ID" value="OLP99255.1"/>
    <property type="molecule type" value="Genomic_DNA"/>
</dbReference>
<feature type="compositionally biased region" description="Polar residues" evidence="1">
    <location>
        <begin position="126"/>
        <end position="137"/>
    </location>
</feature>
<sequence length="629" mass="68732">MEATILAEGESQIRSVVRKENVSAENDEGKSCKCTEVDLKGKKWSPGGLQKCVGSCTDVRKSTSQNDCPKHWKIISPRNEEDWKTLIDLDVLKEVAAPHLERRSAIDLHGTSAALHAASASHRASPTDTRFAASTSAGGEPRQLPDCAIDIGTGDFLEDKMPFPTSPTPAPTPTPIYDSPPPPSQTKGQGQGRSTDLLNLMFDGPGGDRRLNAPAKQQARQGEGRGAAETVTLDTDAVGKAKGSVWTLTLDQAHKILVGMDASDEFRERREGTMEDHHQAISKAAAHISEPRKGEKFPESSALKALRREALYKQAPEKTAADFGKQYASSTRGSTNCGFETQVTHWGTDATAEGGNEVSELRKKFIQQMCFSSSKGGRKTTPSDRDHRVPSTCSYFFSLGGSTRRGEHGLVPPPQEEHWGGSVRWLDSGDEHSKPPQHPPQEKPAASSTGGRRLGDSSIYDLTNYTKGRPIPEPPCLRDPAEDCLKAAQQRHGPKTAQLHQPKLVDVTQPKNGPGGDRSHPMNSGEKGRSMWVTIDGSEWWLRDKVFHEPSGDYHANCFLHIFRFANPSDIQFNDASCAAHSHRYLCQPDIRHTTTTTTTEPGKGSAKRSAVLHSMVWALGFIWMRLSA</sequence>
<dbReference type="OrthoDB" id="445559at2759"/>
<dbReference type="Proteomes" id="UP000186817">
    <property type="component" value="Unassembled WGS sequence"/>
</dbReference>
<accession>A0A1Q9DVP5</accession>
<proteinExistence type="predicted"/>